<evidence type="ECO:0000256" key="2">
    <source>
        <dbReference type="ARBA" id="ARBA00022490"/>
    </source>
</evidence>
<keyword evidence="2" id="KW-0963">Cytoplasm</keyword>
<dbReference type="InterPro" id="IPR058042">
    <property type="entry name" value="CAMSAP_N"/>
</dbReference>
<feature type="compositionally biased region" description="Polar residues" evidence="8">
    <location>
        <begin position="1500"/>
        <end position="1518"/>
    </location>
</feature>
<comment type="similarity">
    <text evidence="6">Belongs to the CAMSAP1 family.</text>
</comment>
<dbReference type="Pfam" id="PF08683">
    <property type="entry name" value="CAMSAP_CKK"/>
    <property type="match status" value="1"/>
</dbReference>
<dbReference type="PANTHER" id="PTHR21595">
    <property type="entry name" value="PATRONIN"/>
    <property type="match status" value="1"/>
</dbReference>
<organism evidence="11 12">
    <name type="scientific">Hydra vulgaris</name>
    <name type="common">Hydra</name>
    <name type="synonym">Hydra attenuata</name>
    <dbReference type="NCBI Taxonomy" id="6087"/>
    <lineage>
        <taxon>Eukaryota</taxon>
        <taxon>Metazoa</taxon>
        <taxon>Cnidaria</taxon>
        <taxon>Hydrozoa</taxon>
        <taxon>Hydroidolina</taxon>
        <taxon>Anthoathecata</taxon>
        <taxon>Aplanulata</taxon>
        <taxon>Hydridae</taxon>
        <taxon>Hydra</taxon>
    </lineage>
</organism>
<keyword evidence="4 7" id="KW-0175">Coiled coil</keyword>
<evidence type="ECO:0000259" key="9">
    <source>
        <dbReference type="PROSITE" id="PS50021"/>
    </source>
</evidence>
<dbReference type="SUPFAM" id="SSF47576">
    <property type="entry name" value="Calponin-homology domain, CH-domain"/>
    <property type="match status" value="1"/>
</dbReference>
<dbReference type="SUPFAM" id="SSF50346">
    <property type="entry name" value="PRC-barrel domain"/>
    <property type="match status" value="1"/>
</dbReference>
<dbReference type="InterPro" id="IPR032940">
    <property type="entry name" value="CAMSAP"/>
</dbReference>
<evidence type="ECO:0000256" key="1">
    <source>
        <dbReference type="ARBA" id="ARBA00004245"/>
    </source>
</evidence>
<evidence type="ECO:0000256" key="5">
    <source>
        <dbReference type="ARBA" id="ARBA00023212"/>
    </source>
</evidence>
<protein>
    <submittedName>
        <fullName evidence="12">Calmodulin-regulated spectrin-associated protein 1 isoform X5</fullName>
    </submittedName>
</protein>
<keyword evidence="11" id="KW-1185">Reference proteome</keyword>
<dbReference type="GeneID" id="100208928"/>
<evidence type="ECO:0000256" key="3">
    <source>
        <dbReference type="ARBA" id="ARBA00022701"/>
    </source>
</evidence>
<dbReference type="PROSITE" id="PS51508">
    <property type="entry name" value="CKK"/>
    <property type="match status" value="1"/>
</dbReference>
<evidence type="ECO:0000256" key="6">
    <source>
        <dbReference type="PROSITE-ProRule" id="PRU00841"/>
    </source>
</evidence>
<feature type="coiled-coil region" evidence="7">
    <location>
        <begin position="1399"/>
        <end position="1463"/>
    </location>
</feature>
<dbReference type="InterPro" id="IPR031372">
    <property type="entry name" value="CAMSAP_CC1"/>
</dbReference>
<dbReference type="Pfam" id="PF25532">
    <property type="entry name" value="CH_CAMSAP2_N"/>
    <property type="match status" value="1"/>
</dbReference>
<feature type="domain" description="CKK" evidence="10">
    <location>
        <begin position="1545"/>
        <end position="1678"/>
    </location>
</feature>
<sequence length="1695" mass="191850">MEDEVRGDYNPTEAKFCASLLWFVCHLGDEVSCGIIPDVTNPIEVTESGTLRVKLTVVNYLTSATLYLVVVRSITNSNPKSFWDLLQVLSQDGIYVIDSNDEPVSEDDLAEIHPFNVLAHLALMDAIMKMHSNSLVTINDVISAIRKFSTFNASKELPFDLEDALILWLNKVNQANMTHIQQQYKQQDKNLARVAKSQLVERKMFPLVTNLQSSLQDGKTLLSIILFYFEEYLTIDSIKLDSTVSLQDCIHNIELFRSLCAEHLCTSVFALSLEDFIYADECLKVNFISLLCEMFYQLEIAVKFVAVPTDEKRVDIMAKRHTDVDGKPHVLQNNYVKSNDQETEQKIKSEDRKEGAIKTSMHQPLLSKRSKQQIAMFQIESQGSNSDNLSSIPVQTVVFENKSQSLDDQKVKSRISLDFRLNSASIRSNLHGNLESDLLDVSLPKTFELQSTNSPLNYNYSNNGVDSSEKQQIPSQDFQYDPRYFAYQTSKSVQQFLIANQNDNNINKEMNKEIQTFDQQKNKNITSLENSGEYNDCLKVQNSDSTSEYIEKISAANSFQQSNFNYIGENDEDDALSTITEATEPDTPSLYSFHSSTNSSTCTLNYNSSTERLDLCVGNGKDYFMDDLNSNLYQLHSYPYQLNNLSAGATNKMKNSDIISNGDSSLDHTLVNDDKDINTQLQVVDEIMKNSYTINQVSVDAAIAAGLPVITKTVTVPKGINSICVNTDIKKQKSRGYNYGFPPENNGIIRLPLFQSDKLPSSDDMLFHDSTGLTGCQMLKVNSSYGSIHAGDDMKSICSDSNKKVESADVSFLELQKLKKNDNKTPTVTTKELHLSSEHSEAISQIKSFQNHPASFNVWPFVLKENQNKINGLFLDKMYTGDQKQHSVTTWCELFGVSKGELNNKEIENLYYKLQRSKKRAKFSTKRWIDLVNCVEPLNDENDTEPLSSRLAALRMQLEEKRRQFDEEKKRKLSEWNKEKAKLLQNAFFDVISNGKENQDPNKTIDDCKQPSWDDCFDNVNKKETIPNKNIVPETSVEISNQMEKKNLHQNLNSSLSATNGMWFVGVGNENLPNSPNDIPLMTSNVEVADNLGENVTILESSNDALQLSSLTDVSGVTPIIDIMSHKIDVPAILLSSLSSKQLQEIVDENKLSTAENKFGGEQKSNDITMRFKSLSLNNKSDDMLNDNYFTPNSSYSKELNKKNHLFNSLEGETIQNKNATSVLFTPSTTTSNYSETSVNPNYAFSESALTQSDFNQGMLNDLHLKGVLDELPLDTKSVLDDLPLHMKNVQNSLVDNDGIFSSFKMSQEHLLHSVDQSFPKNQALNEQSVNNYQNLQTPQNNSQVSENNFITSENQVTPTKQNNILNDDKNNLHEMSPQSFGFTLEENDMTPEQKKKKERFIQNRMKKLQIEKEKKKAALEKKNQEEEKLAAVKLLQEEEDRLAKEKLKEQRLLDEATALQNKMYNKRLNELTYNTNPLVRKDQLPAPVKTSSNKEDNRIQTSVSNNPALRPNNYPNTESLLNTCSSPTCDSISTAQSAFSEYNGPINYQKPSGKSNKKIIQNAIMHCCLCGEVNKEAKAKCLDTLTLSDASHFLVLFREGLKFRSVYAYNPEEQTISRIYGIGPKMITSKMISTYYKYNSGAKEFYSLDTKHLSIQVDGVMIKKELWDKKTSVTKTEPIQKTKPVQYKSLQIQR</sequence>
<accession>A0ABM4BSW6</accession>
<dbReference type="InterPro" id="IPR036872">
    <property type="entry name" value="CH_dom_sf"/>
</dbReference>
<comment type="domain">
    <text evidence="6">The CKK domain binds microtubules.</text>
</comment>
<feature type="region of interest" description="Disordered" evidence="8">
    <location>
        <begin position="1483"/>
        <end position="1518"/>
    </location>
</feature>
<dbReference type="Gene3D" id="3.10.20.360">
    <property type="entry name" value="CKK domain"/>
    <property type="match status" value="1"/>
</dbReference>
<evidence type="ECO:0000259" key="10">
    <source>
        <dbReference type="PROSITE" id="PS51508"/>
    </source>
</evidence>
<comment type="subcellular location">
    <subcellularLocation>
        <location evidence="1">Cytoplasm</location>
        <location evidence="1">Cytoskeleton</location>
    </subcellularLocation>
</comment>
<evidence type="ECO:0000313" key="11">
    <source>
        <dbReference type="Proteomes" id="UP001652625"/>
    </source>
</evidence>
<dbReference type="InterPro" id="IPR038209">
    <property type="entry name" value="CKK_dom_sf"/>
</dbReference>
<dbReference type="Proteomes" id="UP001652625">
    <property type="component" value="Chromosome 04"/>
</dbReference>
<feature type="coiled-coil region" evidence="7">
    <location>
        <begin position="951"/>
        <end position="986"/>
    </location>
</feature>
<feature type="domain" description="Calponin-homology (CH)" evidence="9">
    <location>
        <begin position="185"/>
        <end position="296"/>
    </location>
</feature>
<dbReference type="RefSeq" id="XP_065652240.1">
    <property type="nucleotide sequence ID" value="XM_065796168.1"/>
</dbReference>
<dbReference type="PANTHER" id="PTHR21595:SF0">
    <property type="entry name" value="PATRONIN"/>
    <property type="match status" value="1"/>
</dbReference>
<dbReference type="Pfam" id="PF11971">
    <property type="entry name" value="CAMSAP_CH"/>
    <property type="match status" value="1"/>
</dbReference>
<evidence type="ECO:0000256" key="8">
    <source>
        <dbReference type="SAM" id="MobiDB-lite"/>
    </source>
</evidence>
<gene>
    <name evidence="12" type="primary">LOC100208928</name>
</gene>
<dbReference type="CDD" id="cd22249">
    <property type="entry name" value="UDM1_RNF168_RNF169-like"/>
    <property type="match status" value="1"/>
</dbReference>
<dbReference type="InterPro" id="IPR022613">
    <property type="entry name" value="CH_CAMSAP_2"/>
</dbReference>
<dbReference type="InterPro" id="IPR014797">
    <property type="entry name" value="CKK_CAMSAP"/>
</dbReference>
<evidence type="ECO:0000313" key="12">
    <source>
        <dbReference type="RefSeq" id="XP_065652240.1"/>
    </source>
</evidence>
<keyword evidence="5" id="KW-0206">Cytoskeleton</keyword>
<dbReference type="PROSITE" id="PS50021">
    <property type="entry name" value="CH"/>
    <property type="match status" value="1"/>
</dbReference>
<evidence type="ECO:0000256" key="4">
    <source>
        <dbReference type="ARBA" id="ARBA00023054"/>
    </source>
</evidence>
<dbReference type="SMART" id="SM01051">
    <property type="entry name" value="CAMSAP_CKK"/>
    <property type="match status" value="1"/>
</dbReference>
<keyword evidence="3 6" id="KW-0493">Microtubule</keyword>
<proteinExistence type="inferred from homology"/>
<dbReference type="InterPro" id="IPR001715">
    <property type="entry name" value="CH_dom"/>
</dbReference>
<dbReference type="InterPro" id="IPR011033">
    <property type="entry name" value="PRC_barrel-like_sf"/>
</dbReference>
<evidence type="ECO:0000256" key="7">
    <source>
        <dbReference type="SAM" id="Coils"/>
    </source>
</evidence>
<dbReference type="Pfam" id="PF17095">
    <property type="entry name" value="CAMSAP_CC1"/>
    <property type="match status" value="1"/>
</dbReference>
<name>A0ABM4BSW6_HYDVU</name>
<reference evidence="12" key="1">
    <citation type="submission" date="2025-08" db="UniProtKB">
        <authorList>
            <consortium name="RefSeq"/>
        </authorList>
    </citation>
    <scope>IDENTIFICATION</scope>
</reference>